<accession>A0ABV3DI03</accession>
<organism evidence="2 3">
    <name type="scientific">Streptodolium elevatio</name>
    <dbReference type="NCBI Taxonomy" id="3157996"/>
    <lineage>
        <taxon>Bacteria</taxon>
        <taxon>Bacillati</taxon>
        <taxon>Actinomycetota</taxon>
        <taxon>Actinomycetes</taxon>
        <taxon>Kitasatosporales</taxon>
        <taxon>Streptomycetaceae</taxon>
        <taxon>Streptodolium</taxon>
    </lineage>
</organism>
<reference evidence="2 3" key="1">
    <citation type="submission" date="2024-06" db="EMBL/GenBank/DDBJ databases">
        <title>The Natural Products Discovery Center: Release of the First 8490 Sequenced Strains for Exploring Actinobacteria Biosynthetic Diversity.</title>
        <authorList>
            <person name="Kalkreuter E."/>
            <person name="Kautsar S.A."/>
            <person name="Yang D."/>
            <person name="Bader C.D."/>
            <person name="Teijaro C.N."/>
            <person name="Fluegel L."/>
            <person name="Davis C.M."/>
            <person name="Simpson J.R."/>
            <person name="Lauterbach L."/>
            <person name="Steele A.D."/>
            <person name="Gui C."/>
            <person name="Meng S."/>
            <person name="Li G."/>
            <person name="Viehrig K."/>
            <person name="Ye F."/>
            <person name="Su P."/>
            <person name="Kiefer A.F."/>
            <person name="Nichols A."/>
            <person name="Cepeda A.J."/>
            <person name="Yan W."/>
            <person name="Fan B."/>
            <person name="Jiang Y."/>
            <person name="Adhikari A."/>
            <person name="Zheng C.-J."/>
            <person name="Schuster L."/>
            <person name="Cowan T.M."/>
            <person name="Smanski M.J."/>
            <person name="Chevrette M.G."/>
            <person name="De Carvalho L.P.S."/>
            <person name="Shen B."/>
        </authorList>
    </citation>
    <scope>NUCLEOTIDE SEQUENCE [LARGE SCALE GENOMIC DNA]</scope>
    <source>
        <strain evidence="2 3">NPDC048946</strain>
    </source>
</reference>
<gene>
    <name evidence="2" type="ORF">AB0C36_17910</name>
</gene>
<evidence type="ECO:0000313" key="3">
    <source>
        <dbReference type="Proteomes" id="UP001551482"/>
    </source>
</evidence>
<proteinExistence type="predicted"/>
<dbReference type="RefSeq" id="WP_358355095.1">
    <property type="nucleotide sequence ID" value="NZ_JBEZFP010000042.1"/>
</dbReference>
<name>A0ABV3DI03_9ACTN</name>
<dbReference type="EMBL" id="JBEZFP010000042">
    <property type="protein sequence ID" value="MEU8135385.1"/>
    <property type="molecule type" value="Genomic_DNA"/>
</dbReference>
<evidence type="ECO:0000313" key="2">
    <source>
        <dbReference type="EMBL" id="MEU8135385.1"/>
    </source>
</evidence>
<protein>
    <submittedName>
        <fullName evidence="2">Uncharacterized protein</fullName>
    </submittedName>
</protein>
<feature type="compositionally biased region" description="Low complexity" evidence="1">
    <location>
        <begin position="122"/>
        <end position="143"/>
    </location>
</feature>
<keyword evidence="3" id="KW-1185">Reference proteome</keyword>
<comment type="caution">
    <text evidence="2">The sequence shown here is derived from an EMBL/GenBank/DDBJ whole genome shotgun (WGS) entry which is preliminary data.</text>
</comment>
<sequence length="143" mass="14943">MPGTPFMSVLSEDEIAAVAHAAVADLAHRLTRSAFRDPRDPDAPHDEAVRRDALAELRVLMHIQRAVEEHMQDAAALAADAGAGYPQLGNACRITRQGARRRWPGILSAAPGHHLAPHLPQASPRASGASGVSGASGAQGRVG</sequence>
<dbReference type="Proteomes" id="UP001551482">
    <property type="component" value="Unassembled WGS sequence"/>
</dbReference>
<feature type="region of interest" description="Disordered" evidence="1">
    <location>
        <begin position="108"/>
        <end position="143"/>
    </location>
</feature>
<evidence type="ECO:0000256" key="1">
    <source>
        <dbReference type="SAM" id="MobiDB-lite"/>
    </source>
</evidence>